<keyword evidence="3" id="KW-1185">Reference proteome</keyword>
<sequence length="246" mass="27082">MCQREGRPENDAQRGDPDYSLPNAYRAAGGGADARSGGVVRGRRMRKRVAWIHLMAPTPRFRTSASMNIWVKGVRRTAALDAEWTAGGGWTIRIGKRRVDIIQLSVPRGYGQKRVRNRAGAPPRGRQTWDAVRNVRTGEDPDFLAEMMVGGSKRAAECARTAQDKAGPKANGVVNSEEVWVPVYMNRHQQERRDAKGGHSQGTVDIFQQRDSCASVFGLEGICTDKRGDMGVGLAGRVEIVARRIV</sequence>
<evidence type="ECO:0000313" key="2">
    <source>
        <dbReference type="EMBL" id="KAJ7645021.1"/>
    </source>
</evidence>
<dbReference type="EMBL" id="JARKIE010000404">
    <property type="protein sequence ID" value="KAJ7645021.1"/>
    <property type="molecule type" value="Genomic_DNA"/>
</dbReference>
<gene>
    <name evidence="2" type="ORF">B0H17DRAFT_1274586</name>
</gene>
<evidence type="ECO:0000313" key="3">
    <source>
        <dbReference type="Proteomes" id="UP001221757"/>
    </source>
</evidence>
<feature type="region of interest" description="Disordered" evidence="1">
    <location>
        <begin position="1"/>
        <end position="40"/>
    </location>
</feature>
<comment type="caution">
    <text evidence="2">The sequence shown here is derived from an EMBL/GenBank/DDBJ whole genome shotgun (WGS) entry which is preliminary data.</text>
</comment>
<reference evidence="2" key="1">
    <citation type="submission" date="2023-03" db="EMBL/GenBank/DDBJ databases">
        <title>Massive genome expansion in bonnet fungi (Mycena s.s.) driven by repeated elements and novel gene families across ecological guilds.</title>
        <authorList>
            <consortium name="Lawrence Berkeley National Laboratory"/>
            <person name="Harder C.B."/>
            <person name="Miyauchi S."/>
            <person name="Viragh M."/>
            <person name="Kuo A."/>
            <person name="Thoen E."/>
            <person name="Andreopoulos B."/>
            <person name="Lu D."/>
            <person name="Skrede I."/>
            <person name="Drula E."/>
            <person name="Henrissat B."/>
            <person name="Morin E."/>
            <person name="Kohler A."/>
            <person name="Barry K."/>
            <person name="LaButti K."/>
            <person name="Morin E."/>
            <person name="Salamov A."/>
            <person name="Lipzen A."/>
            <person name="Mereny Z."/>
            <person name="Hegedus B."/>
            <person name="Baldrian P."/>
            <person name="Stursova M."/>
            <person name="Weitz H."/>
            <person name="Taylor A."/>
            <person name="Grigoriev I.V."/>
            <person name="Nagy L.G."/>
            <person name="Martin F."/>
            <person name="Kauserud H."/>
        </authorList>
    </citation>
    <scope>NUCLEOTIDE SEQUENCE</scope>
    <source>
        <strain evidence="2">CBHHK067</strain>
    </source>
</reference>
<accession>A0AAD7CD85</accession>
<name>A0AAD7CD85_MYCRO</name>
<evidence type="ECO:0000256" key="1">
    <source>
        <dbReference type="SAM" id="MobiDB-lite"/>
    </source>
</evidence>
<proteinExistence type="predicted"/>
<dbReference type="AlphaFoldDB" id="A0AAD7CD85"/>
<feature type="compositionally biased region" description="Basic and acidic residues" evidence="1">
    <location>
        <begin position="1"/>
        <end position="17"/>
    </location>
</feature>
<dbReference type="Proteomes" id="UP001221757">
    <property type="component" value="Unassembled WGS sequence"/>
</dbReference>
<organism evidence="2 3">
    <name type="scientific">Mycena rosella</name>
    <name type="common">Pink bonnet</name>
    <name type="synonym">Agaricus rosellus</name>
    <dbReference type="NCBI Taxonomy" id="1033263"/>
    <lineage>
        <taxon>Eukaryota</taxon>
        <taxon>Fungi</taxon>
        <taxon>Dikarya</taxon>
        <taxon>Basidiomycota</taxon>
        <taxon>Agaricomycotina</taxon>
        <taxon>Agaricomycetes</taxon>
        <taxon>Agaricomycetidae</taxon>
        <taxon>Agaricales</taxon>
        <taxon>Marasmiineae</taxon>
        <taxon>Mycenaceae</taxon>
        <taxon>Mycena</taxon>
    </lineage>
</organism>
<protein>
    <submittedName>
        <fullName evidence="2">Uncharacterized protein</fullName>
    </submittedName>
</protein>